<feature type="signal peptide" evidence="2">
    <location>
        <begin position="1"/>
        <end position="25"/>
    </location>
</feature>
<keyword evidence="4" id="KW-1185">Reference proteome</keyword>
<sequence>SFPRPIRRLPFSILTLLVAISVTFPIKPHCHRSPGMNTALVLETSDCCLNSSLPIDCHSTSCSSENGVSEEQNNQEEEQEPCSHSAQMAQEVVYSLEFAADASPDAFLPTLGDICSQSGVPRCAQLCPSRESTHTFFVLIEKDESSMSWQGLNSLVSVARVEYRDIESLLDRKNIISIFDLPNFGMCGGSEVLAALEKDIQNLSVAESKENSDAPAKADPATIKRAVIVILIKDELKTESEEGMRALAEDACFDTNARDVQAVIDPATDDHFFLLFVRPSHILDNIALMRRGLLENKVTIRKVAESTPVVQDRFLELVADGSRCFPVDVKKKLKEDAKAARGSVTPRVAGGGVSQTIKSMIATNGLATPSPRSEPGTPPSGDALRSSRGPTSGHIARRLVEGSLGIRSTVTREQVKKENQLVASFAAEKRATRQKQQAVANQVKEAFE</sequence>
<feature type="chain" id="PRO_5042901611" evidence="2">
    <location>
        <begin position="26"/>
        <end position="448"/>
    </location>
</feature>
<keyword evidence="2" id="KW-0732">Signal</keyword>
<dbReference type="Proteomes" id="UP001328107">
    <property type="component" value="Unassembled WGS sequence"/>
</dbReference>
<evidence type="ECO:0000256" key="1">
    <source>
        <dbReference type="SAM" id="MobiDB-lite"/>
    </source>
</evidence>
<evidence type="ECO:0000313" key="4">
    <source>
        <dbReference type="Proteomes" id="UP001328107"/>
    </source>
</evidence>
<name>A0AAN5DIE5_9BILA</name>
<organism evidence="3 4">
    <name type="scientific">Pristionchus mayeri</name>
    <dbReference type="NCBI Taxonomy" id="1317129"/>
    <lineage>
        <taxon>Eukaryota</taxon>
        <taxon>Metazoa</taxon>
        <taxon>Ecdysozoa</taxon>
        <taxon>Nematoda</taxon>
        <taxon>Chromadorea</taxon>
        <taxon>Rhabditida</taxon>
        <taxon>Rhabditina</taxon>
        <taxon>Diplogasteromorpha</taxon>
        <taxon>Diplogasteroidea</taxon>
        <taxon>Neodiplogasteridae</taxon>
        <taxon>Pristionchus</taxon>
    </lineage>
</organism>
<dbReference type="AlphaFoldDB" id="A0AAN5DIE5"/>
<dbReference type="EMBL" id="BTRK01000006">
    <property type="protein sequence ID" value="GMR63100.1"/>
    <property type="molecule type" value="Genomic_DNA"/>
</dbReference>
<reference evidence="4" key="1">
    <citation type="submission" date="2022-10" db="EMBL/GenBank/DDBJ databases">
        <title>Genome assembly of Pristionchus species.</title>
        <authorList>
            <person name="Yoshida K."/>
            <person name="Sommer R.J."/>
        </authorList>
    </citation>
    <scope>NUCLEOTIDE SEQUENCE [LARGE SCALE GENOMIC DNA]</scope>
    <source>
        <strain evidence="4">RS5460</strain>
    </source>
</reference>
<evidence type="ECO:0000256" key="2">
    <source>
        <dbReference type="SAM" id="SignalP"/>
    </source>
</evidence>
<feature type="non-terminal residue" evidence="3">
    <location>
        <position position="1"/>
    </location>
</feature>
<accession>A0AAN5DIE5</accession>
<protein>
    <submittedName>
        <fullName evidence="3">Uncharacterized protein</fullName>
    </submittedName>
</protein>
<feature type="region of interest" description="Disordered" evidence="1">
    <location>
        <begin position="428"/>
        <end position="448"/>
    </location>
</feature>
<feature type="region of interest" description="Disordered" evidence="1">
    <location>
        <begin position="364"/>
        <end position="394"/>
    </location>
</feature>
<proteinExistence type="predicted"/>
<comment type="caution">
    <text evidence="3">The sequence shown here is derived from an EMBL/GenBank/DDBJ whole genome shotgun (WGS) entry which is preliminary data.</text>
</comment>
<gene>
    <name evidence="3" type="ORF">PMAYCL1PPCAC_33295</name>
</gene>
<evidence type="ECO:0000313" key="3">
    <source>
        <dbReference type="EMBL" id="GMR63100.1"/>
    </source>
</evidence>